<dbReference type="EMBL" id="SPHZ02000012">
    <property type="protein sequence ID" value="KAF0887613.1"/>
    <property type="molecule type" value="Genomic_DNA"/>
</dbReference>
<evidence type="ECO:0000256" key="1">
    <source>
        <dbReference type="SAM" id="MobiDB-lite"/>
    </source>
</evidence>
<feature type="region of interest" description="Disordered" evidence="1">
    <location>
        <begin position="42"/>
        <end position="73"/>
    </location>
</feature>
<reference evidence="2 3" key="1">
    <citation type="submission" date="2019-11" db="EMBL/GenBank/DDBJ databases">
        <title>Whole genome sequence of Oryza granulata.</title>
        <authorList>
            <person name="Li W."/>
        </authorList>
    </citation>
    <scope>NUCLEOTIDE SEQUENCE [LARGE SCALE GENOMIC DNA]</scope>
    <source>
        <strain evidence="3">cv. Menghai</strain>
        <tissue evidence="2">Leaf</tissue>
    </source>
</reference>
<dbReference type="Proteomes" id="UP000479710">
    <property type="component" value="Unassembled WGS sequence"/>
</dbReference>
<feature type="region of interest" description="Disordered" evidence="1">
    <location>
        <begin position="1"/>
        <end position="30"/>
    </location>
</feature>
<comment type="caution">
    <text evidence="2">The sequence shown here is derived from an EMBL/GenBank/DDBJ whole genome shotgun (WGS) entry which is preliminary data.</text>
</comment>
<protein>
    <submittedName>
        <fullName evidence="2">Uncharacterized protein</fullName>
    </submittedName>
</protein>
<feature type="region of interest" description="Disordered" evidence="1">
    <location>
        <begin position="88"/>
        <end position="111"/>
    </location>
</feature>
<dbReference type="AlphaFoldDB" id="A0A6G1BJM0"/>
<proteinExistence type="predicted"/>
<sequence length="135" mass="14273">MYTRMDPRDRDDQAEAAVLAGTGEDASAEECVPPAVVSVGDRGCEGAPEEQASASLALSGEREREGAAAEVADASPVVSGDGRVLAENVVERRGNQGDEEDDGIQADDDPDDLVSALMRSMRRRLFPPEDGKNPM</sequence>
<keyword evidence="3" id="KW-1185">Reference proteome</keyword>
<gene>
    <name evidence="2" type="ORF">E2562_002330</name>
</gene>
<feature type="compositionally biased region" description="Basic and acidic residues" evidence="1">
    <location>
        <begin position="1"/>
        <end position="13"/>
    </location>
</feature>
<organism evidence="2 3">
    <name type="scientific">Oryza meyeriana var. granulata</name>
    <dbReference type="NCBI Taxonomy" id="110450"/>
    <lineage>
        <taxon>Eukaryota</taxon>
        <taxon>Viridiplantae</taxon>
        <taxon>Streptophyta</taxon>
        <taxon>Embryophyta</taxon>
        <taxon>Tracheophyta</taxon>
        <taxon>Spermatophyta</taxon>
        <taxon>Magnoliopsida</taxon>
        <taxon>Liliopsida</taxon>
        <taxon>Poales</taxon>
        <taxon>Poaceae</taxon>
        <taxon>BOP clade</taxon>
        <taxon>Oryzoideae</taxon>
        <taxon>Oryzeae</taxon>
        <taxon>Oryzinae</taxon>
        <taxon>Oryza</taxon>
        <taxon>Oryza meyeriana</taxon>
    </lineage>
</organism>
<name>A0A6G1BJM0_9ORYZ</name>
<evidence type="ECO:0000313" key="3">
    <source>
        <dbReference type="Proteomes" id="UP000479710"/>
    </source>
</evidence>
<feature type="compositionally biased region" description="Acidic residues" evidence="1">
    <location>
        <begin position="97"/>
        <end position="111"/>
    </location>
</feature>
<accession>A0A6G1BJM0</accession>
<evidence type="ECO:0000313" key="2">
    <source>
        <dbReference type="EMBL" id="KAF0887613.1"/>
    </source>
</evidence>